<protein>
    <submittedName>
        <fullName evidence="2">Uncharacterized protein</fullName>
    </submittedName>
</protein>
<keyword evidence="3" id="KW-1185">Reference proteome</keyword>
<evidence type="ECO:0000313" key="3">
    <source>
        <dbReference type="Proteomes" id="UP001358586"/>
    </source>
</evidence>
<gene>
    <name evidence="2" type="ORF">PVK06_012498</name>
</gene>
<name>A0ABR0QBR4_GOSAR</name>
<feature type="region of interest" description="Disordered" evidence="1">
    <location>
        <begin position="64"/>
        <end position="108"/>
    </location>
</feature>
<evidence type="ECO:0000256" key="1">
    <source>
        <dbReference type="SAM" id="MobiDB-lite"/>
    </source>
</evidence>
<organism evidence="2 3">
    <name type="scientific">Gossypium arboreum</name>
    <name type="common">Tree cotton</name>
    <name type="synonym">Gossypium nanking</name>
    <dbReference type="NCBI Taxonomy" id="29729"/>
    <lineage>
        <taxon>Eukaryota</taxon>
        <taxon>Viridiplantae</taxon>
        <taxon>Streptophyta</taxon>
        <taxon>Embryophyta</taxon>
        <taxon>Tracheophyta</taxon>
        <taxon>Spermatophyta</taxon>
        <taxon>Magnoliopsida</taxon>
        <taxon>eudicotyledons</taxon>
        <taxon>Gunneridae</taxon>
        <taxon>Pentapetalae</taxon>
        <taxon>rosids</taxon>
        <taxon>malvids</taxon>
        <taxon>Malvales</taxon>
        <taxon>Malvaceae</taxon>
        <taxon>Malvoideae</taxon>
        <taxon>Gossypium</taxon>
    </lineage>
</organism>
<sequence>MRFNEGKRNRKQKWVIKTKPHLGENALSNSEWIVRWMQEAGPTFEDYVRKSGLKLPQVPVAKYEVKAKPSKRKEEKESNVREDPREDLEEDSKNKLGKVDEASDPDLE</sequence>
<proteinExistence type="predicted"/>
<dbReference type="EMBL" id="JARKNE010000004">
    <property type="protein sequence ID" value="KAK5836698.1"/>
    <property type="molecule type" value="Genomic_DNA"/>
</dbReference>
<comment type="caution">
    <text evidence="2">The sequence shown here is derived from an EMBL/GenBank/DDBJ whole genome shotgun (WGS) entry which is preliminary data.</text>
</comment>
<reference evidence="2 3" key="1">
    <citation type="submission" date="2023-03" db="EMBL/GenBank/DDBJ databases">
        <title>WGS of Gossypium arboreum.</title>
        <authorList>
            <person name="Yu D."/>
        </authorList>
    </citation>
    <scope>NUCLEOTIDE SEQUENCE [LARGE SCALE GENOMIC DNA]</scope>
    <source>
        <tissue evidence="2">Leaf</tissue>
    </source>
</reference>
<dbReference type="Proteomes" id="UP001358586">
    <property type="component" value="Chromosome 4"/>
</dbReference>
<feature type="compositionally biased region" description="Basic and acidic residues" evidence="1">
    <location>
        <begin position="91"/>
        <end position="101"/>
    </location>
</feature>
<accession>A0ABR0QBR4</accession>
<evidence type="ECO:0000313" key="2">
    <source>
        <dbReference type="EMBL" id="KAK5836698.1"/>
    </source>
</evidence>
<feature type="compositionally biased region" description="Basic and acidic residues" evidence="1">
    <location>
        <begin position="64"/>
        <end position="84"/>
    </location>
</feature>